<gene>
    <name evidence="2" type="ORF">N8I74_05060</name>
</gene>
<accession>A0ABY6DSE2</accession>
<keyword evidence="1" id="KW-0812">Transmembrane</keyword>
<dbReference type="PANTHER" id="PTHR39165">
    <property type="entry name" value="IG HYPOTHETICAL 17883"/>
    <property type="match status" value="1"/>
</dbReference>
<keyword evidence="1" id="KW-0472">Membrane</keyword>
<reference evidence="2" key="1">
    <citation type="submission" date="2022-10" db="EMBL/GenBank/DDBJ databases">
        <title>Chitiniphilus purpureus sp. nov., a novel chitin-degrading bacterium isolated from crawfish pond sediment.</title>
        <authorList>
            <person name="Li K."/>
        </authorList>
    </citation>
    <scope>NUCLEOTIDE SEQUENCE</scope>
    <source>
        <strain evidence="2">CD1</strain>
    </source>
</reference>
<proteinExistence type="predicted"/>
<feature type="transmembrane region" description="Helical" evidence="1">
    <location>
        <begin position="138"/>
        <end position="164"/>
    </location>
</feature>
<dbReference type="PANTHER" id="PTHR39165:SF1">
    <property type="entry name" value="DUF456 DOMAIN-CONTAINING PROTEIN"/>
    <property type="match status" value="1"/>
</dbReference>
<evidence type="ECO:0000256" key="1">
    <source>
        <dbReference type="SAM" id="Phobius"/>
    </source>
</evidence>
<keyword evidence="3" id="KW-1185">Reference proteome</keyword>
<dbReference type="EMBL" id="CP106753">
    <property type="protein sequence ID" value="UXY16391.1"/>
    <property type="molecule type" value="Genomic_DNA"/>
</dbReference>
<evidence type="ECO:0000313" key="3">
    <source>
        <dbReference type="Proteomes" id="UP001061302"/>
    </source>
</evidence>
<keyword evidence="1" id="KW-1133">Transmembrane helix</keyword>
<sequence>MDDMMVAATAWYVLAGVLVFIGLLGTLLPLLPGTPLIFGGMLLAAWVDGFVRVGWMPLVLLAGLLLLSIVLDYISGALGAKRYGASKQALWGALAGSILGVFGGLPGLLIGPFAGAALGEYYARRDMEQAGKVGLATWMGLIIGAIAKVAVALAMLGIFTFAWFW</sequence>
<name>A0ABY6DSE2_9NEIS</name>
<dbReference type="Pfam" id="PF04306">
    <property type="entry name" value="DUF456"/>
    <property type="match status" value="1"/>
</dbReference>
<organism evidence="2 3">
    <name type="scientific">Chitiniphilus purpureus</name>
    <dbReference type="NCBI Taxonomy" id="2981137"/>
    <lineage>
        <taxon>Bacteria</taxon>
        <taxon>Pseudomonadati</taxon>
        <taxon>Pseudomonadota</taxon>
        <taxon>Betaproteobacteria</taxon>
        <taxon>Neisseriales</taxon>
        <taxon>Chitinibacteraceae</taxon>
        <taxon>Chitiniphilus</taxon>
    </lineage>
</organism>
<feature type="transmembrane region" description="Helical" evidence="1">
    <location>
        <begin position="12"/>
        <end position="38"/>
    </location>
</feature>
<dbReference type="InterPro" id="IPR007403">
    <property type="entry name" value="DUF456"/>
</dbReference>
<evidence type="ECO:0000313" key="2">
    <source>
        <dbReference type="EMBL" id="UXY16391.1"/>
    </source>
</evidence>
<dbReference type="Proteomes" id="UP001061302">
    <property type="component" value="Chromosome"/>
</dbReference>
<protein>
    <submittedName>
        <fullName evidence="2">DUF456 domain-containing protein</fullName>
    </submittedName>
</protein>
<feature type="transmembrane region" description="Helical" evidence="1">
    <location>
        <begin position="58"/>
        <end position="78"/>
    </location>
</feature>
<feature type="transmembrane region" description="Helical" evidence="1">
    <location>
        <begin position="90"/>
        <end position="118"/>
    </location>
</feature>